<gene>
    <name evidence="3" type="ORF">F5878DRAFT_628250</name>
</gene>
<feature type="region of interest" description="Disordered" evidence="1">
    <location>
        <begin position="240"/>
        <end position="284"/>
    </location>
</feature>
<keyword evidence="4" id="KW-1185">Reference proteome</keyword>
<feature type="compositionally biased region" description="Low complexity" evidence="1">
    <location>
        <begin position="256"/>
        <end position="272"/>
    </location>
</feature>
<reference evidence="3" key="1">
    <citation type="submission" date="2022-08" db="EMBL/GenBank/DDBJ databases">
        <authorList>
            <consortium name="DOE Joint Genome Institute"/>
            <person name="Min B."/>
            <person name="Riley R."/>
            <person name="Sierra-Patev S."/>
            <person name="Naranjo-Ortiz M."/>
            <person name="Looney B."/>
            <person name="Konkel Z."/>
            <person name="Slot J.C."/>
            <person name="Sakamoto Y."/>
            <person name="Steenwyk J.L."/>
            <person name="Rokas A."/>
            <person name="Carro J."/>
            <person name="Camarero S."/>
            <person name="Ferreira P."/>
            <person name="Molpeceres G."/>
            <person name="Ruiz-Duenas F.J."/>
            <person name="Serrano A."/>
            <person name="Henrissat B."/>
            <person name="Drula E."/>
            <person name="Hughes K.W."/>
            <person name="Mata J.L."/>
            <person name="Ishikawa N.K."/>
            <person name="Vargas-Isla R."/>
            <person name="Ushijima S."/>
            <person name="Smith C.A."/>
            <person name="Ahrendt S."/>
            <person name="Andreopoulos W."/>
            <person name="He G."/>
            <person name="Labutti K."/>
            <person name="Lipzen A."/>
            <person name="Ng V."/>
            <person name="Sandor L."/>
            <person name="Barry K."/>
            <person name="Martinez A.T."/>
            <person name="Xiao Y."/>
            <person name="Gibbons J.G."/>
            <person name="Terashima K."/>
            <person name="Hibbett D.S."/>
            <person name="Grigoriev I.V."/>
        </authorList>
    </citation>
    <scope>NUCLEOTIDE SEQUENCE</scope>
    <source>
        <strain evidence="3">TFB9207</strain>
    </source>
</reference>
<evidence type="ECO:0000313" key="4">
    <source>
        <dbReference type="Proteomes" id="UP001163846"/>
    </source>
</evidence>
<accession>A0AA38UEP7</accession>
<evidence type="ECO:0000256" key="2">
    <source>
        <dbReference type="SAM" id="SignalP"/>
    </source>
</evidence>
<comment type="caution">
    <text evidence="3">The sequence shown here is derived from an EMBL/GenBank/DDBJ whole genome shotgun (WGS) entry which is preliminary data.</text>
</comment>
<protein>
    <submittedName>
        <fullName evidence="3">Uncharacterized protein</fullName>
    </submittedName>
</protein>
<dbReference type="EMBL" id="MU806424">
    <property type="protein sequence ID" value="KAJ3835307.1"/>
    <property type="molecule type" value="Genomic_DNA"/>
</dbReference>
<feature type="compositionally biased region" description="Low complexity" evidence="1">
    <location>
        <begin position="23"/>
        <end position="33"/>
    </location>
</feature>
<feature type="compositionally biased region" description="Low complexity" evidence="1">
    <location>
        <begin position="118"/>
        <end position="132"/>
    </location>
</feature>
<feature type="region of interest" description="Disordered" evidence="1">
    <location>
        <begin position="109"/>
        <end position="135"/>
    </location>
</feature>
<organism evidence="3 4">
    <name type="scientific">Lentinula raphanica</name>
    <dbReference type="NCBI Taxonomy" id="153919"/>
    <lineage>
        <taxon>Eukaryota</taxon>
        <taxon>Fungi</taxon>
        <taxon>Dikarya</taxon>
        <taxon>Basidiomycota</taxon>
        <taxon>Agaricomycotina</taxon>
        <taxon>Agaricomycetes</taxon>
        <taxon>Agaricomycetidae</taxon>
        <taxon>Agaricales</taxon>
        <taxon>Marasmiineae</taxon>
        <taxon>Omphalotaceae</taxon>
        <taxon>Lentinula</taxon>
    </lineage>
</organism>
<evidence type="ECO:0000313" key="3">
    <source>
        <dbReference type="EMBL" id="KAJ3835307.1"/>
    </source>
</evidence>
<sequence length="284" mass="31676">MRLVRPTAFFVLVLVSAVRTVPLTPTSQTPSTSDLPVRAETEVHPSESPPNRDTLTQREALLQSADAKDTQQWASVQRRSDRYDYYDENLKLDPYYDDDRSLYPHSYYTTDVRGSELKPQSKPKSKTPSSPTYPAQLPPPKLIAAFFPGSKAAQRGELPPLHIQEQVSQCLFGVPYYMDVIAFKSKYVKGVNQVQWYELEGGEKRAGSELSEAVSIDPKDHGGKAFVDINEQWNRYSRWKETQPQPPTAGTSAGPSSGRTVGTSTGSTSGKSWWPTFLTGRKQG</sequence>
<feature type="signal peptide" evidence="2">
    <location>
        <begin position="1"/>
        <end position="20"/>
    </location>
</feature>
<proteinExistence type="predicted"/>
<dbReference type="Proteomes" id="UP001163846">
    <property type="component" value="Unassembled WGS sequence"/>
</dbReference>
<name>A0AA38UEP7_9AGAR</name>
<feature type="chain" id="PRO_5041311060" evidence="2">
    <location>
        <begin position="21"/>
        <end position="284"/>
    </location>
</feature>
<keyword evidence="2" id="KW-0732">Signal</keyword>
<dbReference type="AlphaFoldDB" id="A0AA38UEP7"/>
<feature type="region of interest" description="Disordered" evidence="1">
    <location>
        <begin position="23"/>
        <end position="54"/>
    </location>
</feature>
<evidence type="ECO:0000256" key="1">
    <source>
        <dbReference type="SAM" id="MobiDB-lite"/>
    </source>
</evidence>